<keyword evidence="3" id="KW-1185">Reference proteome</keyword>
<proteinExistence type="predicted"/>
<accession>A0A9D4IX05</accession>
<evidence type="ECO:0000313" key="3">
    <source>
        <dbReference type="Proteomes" id="UP000828390"/>
    </source>
</evidence>
<organism evidence="2 3">
    <name type="scientific">Dreissena polymorpha</name>
    <name type="common">Zebra mussel</name>
    <name type="synonym">Mytilus polymorpha</name>
    <dbReference type="NCBI Taxonomy" id="45954"/>
    <lineage>
        <taxon>Eukaryota</taxon>
        <taxon>Metazoa</taxon>
        <taxon>Spiralia</taxon>
        <taxon>Lophotrochozoa</taxon>
        <taxon>Mollusca</taxon>
        <taxon>Bivalvia</taxon>
        <taxon>Autobranchia</taxon>
        <taxon>Heteroconchia</taxon>
        <taxon>Euheterodonta</taxon>
        <taxon>Imparidentia</taxon>
        <taxon>Neoheterodontei</taxon>
        <taxon>Myida</taxon>
        <taxon>Dreissenoidea</taxon>
        <taxon>Dreissenidae</taxon>
        <taxon>Dreissena</taxon>
    </lineage>
</organism>
<evidence type="ECO:0000313" key="2">
    <source>
        <dbReference type="EMBL" id="KAH3787687.1"/>
    </source>
</evidence>
<feature type="region of interest" description="Disordered" evidence="1">
    <location>
        <begin position="123"/>
        <end position="220"/>
    </location>
</feature>
<protein>
    <submittedName>
        <fullName evidence="2">Uncharacterized protein</fullName>
    </submittedName>
</protein>
<feature type="compositionally biased region" description="Low complexity" evidence="1">
    <location>
        <begin position="188"/>
        <end position="220"/>
    </location>
</feature>
<dbReference type="Proteomes" id="UP000828390">
    <property type="component" value="Unassembled WGS sequence"/>
</dbReference>
<reference evidence="2" key="1">
    <citation type="journal article" date="2019" name="bioRxiv">
        <title>The Genome of the Zebra Mussel, Dreissena polymorpha: A Resource for Invasive Species Research.</title>
        <authorList>
            <person name="McCartney M.A."/>
            <person name="Auch B."/>
            <person name="Kono T."/>
            <person name="Mallez S."/>
            <person name="Zhang Y."/>
            <person name="Obille A."/>
            <person name="Becker A."/>
            <person name="Abrahante J.E."/>
            <person name="Garbe J."/>
            <person name="Badalamenti J.P."/>
            <person name="Herman A."/>
            <person name="Mangelson H."/>
            <person name="Liachko I."/>
            <person name="Sullivan S."/>
            <person name="Sone E.D."/>
            <person name="Koren S."/>
            <person name="Silverstein K.A.T."/>
            <person name="Beckman K.B."/>
            <person name="Gohl D.M."/>
        </authorList>
    </citation>
    <scope>NUCLEOTIDE SEQUENCE</scope>
    <source>
        <strain evidence="2">Duluth1</strain>
        <tissue evidence="2">Whole animal</tissue>
    </source>
</reference>
<gene>
    <name evidence="2" type="ORF">DPMN_165814</name>
</gene>
<comment type="caution">
    <text evidence="2">The sequence shown here is derived from an EMBL/GenBank/DDBJ whole genome shotgun (WGS) entry which is preliminary data.</text>
</comment>
<sequence length="534" mass="58403">MFVEEIAIKNYITDATEFKQKIEGLRELLKISLHGKYFEKAAVVKYLTDQVKQLNISMSNVQKEQLSETNDSPEAALACLKSLCRITSYCSDDLHLLNRIGRQPDQAVVLPKDGDTAHTACTWAPPIQPKGLHMDSGTKFPSMNTTATTSSLHATSDASTSRSTSKTSTINSSNVSTVHETSEAISPHATSNASTTHTTTEASNTHAASNASTTHSKSNASTTYKICNSSTTNEVAATHAVSSASTSVTPTSIPTLVHSHVCIKASDDEYAPSIVAFAILPGNRIAILDDVNNKVKLLSVSVENGIQFYVDLKLSGRPSDMCAFITESQKTFLYVCFPQLKQIQKISIMAKRQNSVFQTIETKLHPISVSSVGSQVMVLSISSILGDQPTTFAFEQLQVYSGNVLRISGGKHAEFASRIRCLNRTSVLFICHNTVTCVQIEIKAGVIHIIGELWRTIATDRVLNIADIDFYENDMYVCGCDSNNVTLLRPGGKWANYSIVNCKFKPKAVLVDRRKSLIFVGGYNKNHLRVYRTS</sequence>
<dbReference type="EMBL" id="JAIWYP010000008">
    <property type="protein sequence ID" value="KAH3787687.1"/>
    <property type="molecule type" value="Genomic_DNA"/>
</dbReference>
<reference evidence="2" key="2">
    <citation type="submission" date="2020-11" db="EMBL/GenBank/DDBJ databases">
        <authorList>
            <person name="McCartney M.A."/>
            <person name="Auch B."/>
            <person name="Kono T."/>
            <person name="Mallez S."/>
            <person name="Becker A."/>
            <person name="Gohl D.M."/>
            <person name="Silverstein K.A.T."/>
            <person name="Koren S."/>
            <person name="Bechman K.B."/>
            <person name="Herman A."/>
            <person name="Abrahante J.E."/>
            <person name="Garbe J."/>
        </authorList>
    </citation>
    <scope>NUCLEOTIDE SEQUENCE</scope>
    <source>
        <strain evidence="2">Duluth1</strain>
        <tissue evidence="2">Whole animal</tissue>
    </source>
</reference>
<name>A0A9D4IX05_DREPO</name>
<dbReference type="AlphaFoldDB" id="A0A9D4IX05"/>
<feature type="compositionally biased region" description="Low complexity" evidence="1">
    <location>
        <begin position="145"/>
        <end position="177"/>
    </location>
</feature>
<evidence type="ECO:0000256" key="1">
    <source>
        <dbReference type="SAM" id="MobiDB-lite"/>
    </source>
</evidence>